<organism evidence="1 2">
    <name type="scientific">Virgibacillus salinus</name>
    <dbReference type="NCBI Taxonomy" id="553311"/>
    <lineage>
        <taxon>Bacteria</taxon>
        <taxon>Bacillati</taxon>
        <taxon>Bacillota</taxon>
        <taxon>Bacilli</taxon>
        <taxon>Bacillales</taxon>
        <taxon>Bacillaceae</taxon>
        <taxon>Virgibacillus</taxon>
    </lineage>
</organism>
<evidence type="ECO:0000313" key="1">
    <source>
        <dbReference type="EMBL" id="SDR03335.1"/>
    </source>
</evidence>
<sequence>MKRYWKLIAITSIVVFTVGTFYINSALSANSYPEIVFEKVSGNEEELDSVIINGNYRIGRYGTGESVQATAEGSTYLGELSFFERMQGMYSPEMSQLQDKYRNFMRGKNGVVSSYYDTKDTLAYVDIINQRLGNSPSEMEFDIEVLNKESNETISFNVPVPNRAMYMNVHVEDVQMIDGELKVVTQNNLKQTGGGFGNNELHMYSFNLSKKNINGEEKFAAVEQNNNNNMHKHIGSIRDSDALSAHKNIVFSINKENKGQKPEGNMTGEVNEADNGNQQYFAYNLETGEKKALDFPKKHQDKEVMVYDGSILYLMGESEDGREFALYNTESKSMEDVFVIPSQSTESIKFGVQSNIEISDGKMYVLNTTNNDENDAPSTIMVIDAKSGDILYEGKITTKEPTDKEYRLAVYGMEIK</sequence>
<evidence type="ECO:0000313" key="2">
    <source>
        <dbReference type="Proteomes" id="UP000199444"/>
    </source>
</evidence>
<reference evidence="1 2" key="1">
    <citation type="submission" date="2016-10" db="EMBL/GenBank/DDBJ databases">
        <authorList>
            <person name="de Groot N.N."/>
        </authorList>
    </citation>
    <scope>NUCLEOTIDE SEQUENCE [LARGE SCALE GENOMIC DNA]</scope>
    <source>
        <strain evidence="1 2">CGMCC 1.10449</strain>
    </source>
</reference>
<accession>A0A1H1FR33</accession>
<protein>
    <submittedName>
        <fullName evidence="1">Uncharacterized protein</fullName>
    </submittedName>
</protein>
<dbReference type="Proteomes" id="UP000199444">
    <property type="component" value="Unassembled WGS sequence"/>
</dbReference>
<proteinExistence type="predicted"/>
<gene>
    <name evidence="1" type="ORF">SAMN05216231_3362</name>
</gene>
<dbReference type="SUPFAM" id="SSF69304">
    <property type="entry name" value="Tricorn protease N-terminal domain"/>
    <property type="match status" value="1"/>
</dbReference>
<keyword evidence="2" id="KW-1185">Reference proteome</keyword>
<name>A0A1H1FR33_9BACI</name>
<dbReference type="EMBL" id="FNKD01000004">
    <property type="protein sequence ID" value="SDR03335.1"/>
    <property type="molecule type" value="Genomic_DNA"/>
</dbReference>
<dbReference type="RefSeq" id="WP_092494100.1">
    <property type="nucleotide sequence ID" value="NZ_FNKD01000004.1"/>
</dbReference>
<dbReference type="STRING" id="553311.SAMN05216231_3362"/>
<dbReference type="AlphaFoldDB" id="A0A1H1FR33"/>